<organism evidence="1 2">
    <name type="scientific">Listeria newyorkensis</name>
    <dbReference type="NCBI Taxonomy" id="1497681"/>
    <lineage>
        <taxon>Bacteria</taxon>
        <taxon>Bacillati</taxon>
        <taxon>Bacillota</taxon>
        <taxon>Bacilli</taxon>
        <taxon>Bacillales</taxon>
        <taxon>Listeriaceae</taxon>
        <taxon>Listeria</taxon>
    </lineage>
</organism>
<dbReference type="RefSeq" id="WP_103035085.1">
    <property type="nucleotide sequence ID" value="NZ_MPDH01000028.1"/>
</dbReference>
<dbReference type="InterPro" id="IPR006448">
    <property type="entry name" value="Phage_term_ssu_P27"/>
</dbReference>
<dbReference type="Pfam" id="PF05119">
    <property type="entry name" value="Terminase_4"/>
    <property type="match status" value="1"/>
</dbReference>
<sequence length="151" mass="17242">MPTPAKSIGLQLIDGNKNHRTKEEIDKRIKNENRLKMSAENIHPPSWLDKTAKKEFNRITALLLEIDLINDADIAHLALYCDSYSQYLSYKRQVKKKGLWVDNKPNPFILRMKDAAIQMRSFGADLGLSPAARAKLAINLSSDDENEDEEF</sequence>
<keyword evidence="2" id="KW-1185">Reference proteome</keyword>
<dbReference type="EMBL" id="MPDH01000028">
    <property type="protein sequence ID" value="PNP87445.1"/>
    <property type="molecule type" value="Genomic_DNA"/>
</dbReference>
<accession>A0ABX4XHS7</accession>
<gene>
    <name evidence="1" type="ORF">BMT55_16100</name>
</gene>
<name>A0ABX4XHS7_9LIST</name>
<proteinExistence type="predicted"/>
<reference evidence="1 2" key="1">
    <citation type="submission" date="2016-11" db="EMBL/GenBank/DDBJ databases">
        <title>Whole Genome Sequence of Listeria newyorkensis.</title>
        <authorList>
            <person name="Frink S."/>
            <person name="Morales C."/>
            <person name="Kiang D."/>
        </authorList>
    </citation>
    <scope>NUCLEOTIDE SEQUENCE [LARGE SCALE GENOMIC DNA]</scope>
    <source>
        <strain evidence="1 2">F1604011-044</strain>
    </source>
</reference>
<dbReference type="Proteomes" id="UP000236500">
    <property type="component" value="Unassembled WGS sequence"/>
</dbReference>
<evidence type="ECO:0000313" key="2">
    <source>
        <dbReference type="Proteomes" id="UP000236500"/>
    </source>
</evidence>
<evidence type="ECO:0000313" key="1">
    <source>
        <dbReference type="EMBL" id="PNP87445.1"/>
    </source>
</evidence>
<comment type="caution">
    <text evidence="1">The sequence shown here is derived from an EMBL/GenBank/DDBJ whole genome shotgun (WGS) entry which is preliminary data.</text>
</comment>
<dbReference type="NCBIfam" id="TIGR01558">
    <property type="entry name" value="sm_term_P27"/>
    <property type="match status" value="1"/>
</dbReference>
<protein>
    <submittedName>
        <fullName evidence="1">Terminase</fullName>
    </submittedName>
</protein>